<dbReference type="AlphaFoldDB" id="A0A090AQX1"/>
<sequence>MAIKIGLAGSHRTGKTTLAVAIAQEKNIAFVKTDTSAVFKQYGLHPSAPMDFNMRLWIQNHIIEAAVQIWQSEPKDFITDRTPLDFMAYTLADIQGATEVDFAALTIYLNRCFAVTNQLFNLLVVLQPAIPLVYEPGKAALNPAYMEHLNVIIRGLCHHDELTCPTMIIKKDIIRLEERVAAIFDTGSQQHIF</sequence>
<reference evidence="1 2" key="1">
    <citation type="journal article" date="2014" name="ISME J.">
        <title>Ecophysiology of Thioploca ingrica as revealed by the complete genome sequence supplemented with proteomic evidence.</title>
        <authorList>
            <person name="Kojima H."/>
            <person name="Ogura Y."/>
            <person name="Yamamoto N."/>
            <person name="Togashi T."/>
            <person name="Mori H."/>
            <person name="Watanabe T."/>
            <person name="Nemoto F."/>
            <person name="Kurokawa K."/>
            <person name="Hayashi T."/>
            <person name="Fukui M."/>
        </authorList>
    </citation>
    <scope>NUCLEOTIDE SEQUENCE [LARGE SCALE GENOMIC DNA]</scope>
</reference>
<keyword evidence="1" id="KW-0808">Transferase</keyword>
<dbReference type="Gene3D" id="3.40.50.300">
    <property type="entry name" value="P-loop containing nucleotide triphosphate hydrolases"/>
    <property type="match status" value="1"/>
</dbReference>
<dbReference type="GO" id="GO:0016301">
    <property type="term" value="F:kinase activity"/>
    <property type="evidence" value="ECO:0007669"/>
    <property type="project" value="UniProtKB-KW"/>
</dbReference>
<dbReference type="STRING" id="40754.THII_3818"/>
<dbReference type="InterPro" id="IPR027417">
    <property type="entry name" value="P-loop_NTPase"/>
</dbReference>
<organism evidence="1 2">
    <name type="scientific">Thioploca ingrica</name>
    <dbReference type="NCBI Taxonomy" id="40754"/>
    <lineage>
        <taxon>Bacteria</taxon>
        <taxon>Pseudomonadati</taxon>
        <taxon>Pseudomonadota</taxon>
        <taxon>Gammaproteobacteria</taxon>
        <taxon>Thiotrichales</taxon>
        <taxon>Thiotrichaceae</taxon>
        <taxon>Thioploca</taxon>
    </lineage>
</organism>
<keyword evidence="1" id="KW-0418">Kinase</keyword>
<evidence type="ECO:0000313" key="1">
    <source>
        <dbReference type="EMBL" id="BAP58115.1"/>
    </source>
</evidence>
<dbReference type="EMBL" id="AP014633">
    <property type="protein sequence ID" value="BAP58115.1"/>
    <property type="molecule type" value="Genomic_DNA"/>
</dbReference>
<keyword evidence="2" id="KW-1185">Reference proteome</keyword>
<dbReference type="KEGG" id="tig:THII_3818"/>
<dbReference type="Proteomes" id="UP000031623">
    <property type="component" value="Chromosome"/>
</dbReference>
<dbReference type="HOGENOM" id="CLU_1460603_0_0_6"/>
<protein>
    <submittedName>
        <fullName evidence="1">Shikimate kinase</fullName>
    </submittedName>
</protein>
<name>A0A090AQX1_9GAMM</name>
<evidence type="ECO:0000313" key="2">
    <source>
        <dbReference type="Proteomes" id="UP000031623"/>
    </source>
</evidence>
<proteinExistence type="predicted"/>
<accession>A0A090AQX1</accession>
<dbReference type="SUPFAM" id="SSF52540">
    <property type="entry name" value="P-loop containing nucleoside triphosphate hydrolases"/>
    <property type="match status" value="1"/>
</dbReference>
<gene>
    <name evidence="1" type="ORF">THII_3818</name>
</gene>